<dbReference type="Pfam" id="PF03501">
    <property type="entry name" value="S10_plectin"/>
    <property type="match status" value="1"/>
</dbReference>
<feature type="region of interest" description="Disordered" evidence="6">
    <location>
        <begin position="94"/>
        <end position="139"/>
    </location>
</feature>
<gene>
    <name evidence="8" type="primary">rps10</name>
</gene>
<dbReference type="AlphaFoldDB" id="A0A192ZIS0"/>
<accession>A0A192ZIS0</accession>
<feature type="compositionally biased region" description="Gly residues" evidence="6">
    <location>
        <begin position="113"/>
        <end position="125"/>
    </location>
</feature>
<evidence type="ECO:0000256" key="2">
    <source>
        <dbReference type="ARBA" id="ARBA00007278"/>
    </source>
</evidence>
<dbReference type="EMBL" id="KX235482">
    <property type="protein sequence ID" value="ANM86211.1"/>
    <property type="molecule type" value="mRNA"/>
</dbReference>
<feature type="domain" description="Plectin/eS10 N-terminal" evidence="7">
    <location>
        <begin position="3"/>
        <end position="94"/>
    </location>
</feature>
<sequence length="139" mass="16143">MLIPKVNRRKIYEYLFKEGVVIALNDLQRGRHSEDLDVPNLHVVKLMQSFKSRGYVKETYAWRHHYYYLTNEGIDYLREQLGLPSDVIPQTLVEREQPSLPRFGGRRREGDFGRGGYRRGGGAPRGRGRGRPMGDAPRE</sequence>
<keyword evidence="4 8" id="KW-0689">Ribosomal protein</keyword>
<dbReference type="GO" id="GO:0022627">
    <property type="term" value="C:cytosolic small ribosomal subunit"/>
    <property type="evidence" value="ECO:0007669"/>
    <property type="project" value="TreeGrafter"/>
</dbReference>
<keyword evidence="5" id="KW-0687">Ribonucleoprotein</keyword>
<name>A0A192ZIS0_9EUKA</name>
<dbReference type="PANTHER" id="PTHR12146">
    <property type="entry name" value="40S RIBOSOMAL PROTEIN S10"/>
    <property type="match status" value="1"/>
</dbReference>
<dbReference type="FunFam" id="1.10.10.10:FF:000025">
    <property type="entry name" value="40S ribosomal protein S10"/>
    <property type="match status" value="1"/>
</dbReference>
<dbReference type="InterPro" id="IPR037447">
    <property type="entry name" value="Ribosomal_eS10"/>
</dbReference>
<proteinExistence type="evidence at transcript level"/>
<evidence type="ECO:0000259" key="7">
    <source>
        <dbReference type="Pfam" id="PF03501"/>
    </source>
</evidence>
<dbReference type="InterPro" id="IPR005326">
    <property type="entry name" value="Plectin_eS10_N"/>
</dbReference>
<dbReference type="GO" id="GO:0003723">
    <property type="term" value="F:RNA binding"/>
    <property type="evidence" value="ECO:0007669"/>
    <property type="project" value="TreeGrafter"/>
</dbReference>
<dbReference type="PANTHER" id="PTHR12146:SF0">
    <property type="entry name" value="RIBOSOMAL PROTEIN S10"/>
    <property type="match status" value="1"/>
</dbReference>
<comment type="similarity">
    <text evidence="2">Belongs to the eukaryotic ribosomal protein eS10 family.</text>
</comment>
<evidence type="ECO:0000256" key="3">
    <source>
        <dbReference type="ARBA" id="ARBA00022490"/>
    </source>
</evidence>
<comment type="subcellular location">
    <subcellularLocation>
        <location evidence="1">Cytoplasm</location>
    </subcellularLocation>
</comment>
<protein>
    <submittedName>
        <fullName evidence="8">40S ribosomal protein S10-1</fullName>
    </submittedName>
</protein>
<dbReference type="InterPro" id="IPR036388">
    <property type="entry name" value="WH-like_DNA-bd_sf"/>
</dbReference>
<dbReference type="GO" id="GO:0003735">
    <property type="term" value="F:structural constituent of ribosome"/>
    <property type="evidence" value="ECO:0007669"/>
    <property type="project" value="TreeGrafter"/>
</dbReference>
<evidence type="ECO:0000256" key="6">
    <source>
        <dbReference type="SAM" id="MobiDB-lite"/>
    </source>
</evidence>
<evidence type="ECO:0000313" key="8">
    <source>
        <dbReference type="EMBL" id="ANM86211.1"/>
    </source>
</evidence>
<evidence type="ECO:0000256" key="1">
    <source>
        <dbReference type="ARBA" id="ARBA00004496"/>
    </source>
</evidence>
<evidence type="ECO:0000256" key="5">
    <source>
        <dbReference type="ARBA" id="ARBA00023274"/>
    </source>
</evidence>
<keyword evidence="3" id="KW-0963">Cytoplasm</keyword>
<evidence type="ECO:0000256" key="4">
    <source>
        <dbReference type="ARBA" id="ARBA00022980"/>
    </source>
</evidence>
<dbReference type="Gene3D" id="1.10.10.10">
    <property type="entry name" value="Winged helix-like DNA-binding domain superfamily/Winged helix DNA-binding domain"/>
    <property type="match status" value="1"/>
</dbReference>
<organism evidence="8">
    <name type="scientific">Stygiella incarcerata</name>
    <dbReference type="NCBI Taxonomy" id="1712417"/>
    <lineage>
        <taxon>Eukaryota</taxon>
        <taxon>Discoba</taxon>
        <taxon>Jakobida</taxon>
        <taxon>Andalucina</taxon>
        <taxon>Stygiellidae</taxon>
        <taxon>Stygiella</taxon>
    </lineage>
</organism>
<reference evidence="8" key="1">
    <citation type="submission" date="2016-05" db="EMBL/GenBank/DDBJ databases">
        <title>Novel hydrogenosomes in the microaerophilic jakobid Stygiella incarcerata.</title>
        <authorList>
            <person name="Leger M.M."/>
            <person name="Eme L."/>
            <person name="Hug L.A."/>
            <person name="Roger A.J."/>
        </authorList>
    </citation>
    <scope>NUCLEOTIDE SEQUENCE</scope>
</reference>